<dbReference type="GO" id="GO:0004553">
    <property type="term" value="F:hydrolase activity, hydrolyzing O-glycosyl compounds"/>
    <property type="evidence" value="ECO:0007669"/>
    <property type="project" value="InterPro"/>
</dbReference>
<evidence type="ECO:0000256" key="3">
    <source>
        <dbReference type="ARBA" id="ARBA00022801"/>
    </source>
</evidence>
<dbReference type="EMBL" id="CP021780">
    <property type="protein sequence ID" value="ASA22174.1"/>
    <property type="molecule type" value="Genomic_DNA"/>
</dbReference>
<evidence type="ECO:0000256" key="6">
    <source>
        <dbReference type="RuleBase" id="RU361187"/>
    </source>
</evidence>
<keyword evidence="3 6" id="KW-0378">Hydrolase</keyword>
<dbReference type="PANTHER" id="PTHR43301">
    <property type="entry name" value="ARABINAN ENDO-1,5-ALPHA-L-ARABINOSIDASE"/>
    <property type="match status" value="1"/>
</dbReference>
<dbReference type="RefSeq" id="WP_087916176.1">
    <property type="nucleotide sequence ID" value="NZ_CP021780.1"/>
</dbReference>
<dbReference type="KEGG" id="pdh:B9T62_16140"/>
<evidence type="ECO:0000256" key="2">
    <source>
        <dbReference type="ARBA" id="ARBA00009865"/>
    </source>
</evidence>
<reference evidence="7 8" key="1">
    <citation type="submission" date="2017-06" db="EMBL/GenBank/DDBJ databases">
        <title>Complete genome sequence of Paenibacillus donghaensis KCTC 13049T isolated from East Sea sediment, South Korea.</title>
        <authorList>
            <person name="Jung B.K."/>
            <person name="Hong S.-J."/>
            <person name="Shin J.-H."/>
        </authorList>
    </citation>
    <scope>NUCLEOTIDE SEQUENCE [LARGE SCALE GENOMIC DNA]</scope>
    <source>
        <strain evidence="7 8">KCTC 13049</strain>
    </source>
</reference>
<dbReference type="CDD" id="cd08981">
    <property type="entry name" value="GH43_Bt1873-like"/>
    <property type="match status" value="1"/>
</dbReference>
<keyword evidence="8" id="KW-1185">Reference proteome</keyword>
<dbReference type="PANTHER" id="PTHR43301:SF3">
    <property type="entry name" value="ARABINAN ENDO-1,5-ALPHA-L-ARABINOSIDASE A-RELATED"/>
    <property type="match status" value="1"/>
</dbReference>
<dbReference type="AlphaFoldDB" id="A0A2Z2K9K0"/>
<gene>
    <name evidence="7" type="ORF">B9T62_16140</name>
</gene>
<dbReference type="GO" id="GO:0005975">
    <property type="term" value="P:carbohydrate metabolic process"/>
    <property type="evidence" value="ECO:0007669"/>
    <property type="project" value="InterPro"/>
</dbReference>
<protein>
    <submittedName>
        <fullName evidence="7">Glycoside hydrolase</fullName>
    </submittedName>
</protein>
<comment type="pathway">
    <text evidence="1">Glycan metabolism; L-arabinan degradation.</text>
</comment>
<sequence>MITLSEINFRDPYILPVPEKNRYYMFGTAGATAWSGSPQGFDVYVSEDLQLWSGPLSAFTPAADFWADHHFWAPEVHRYNGKYYMFASFKADGIPRATQILVADQPEGPYVPNSAQPVTPTGWECLDGTLYVDQQNKPWMVFCREWIEVTDGEMYAVQLANDLSAAVAEPILLFRASQAPWSVGGKEGQYVTDGPFLYACANGELLMLWSSSGVKGYAMGLARSASGDITGPWTQDATPLYGEDGGHGMLFRDFQDKLLLAIHSPNINPQERPLLLEVVEVDGTLRVVAAE</sequence>
<evidence type="ECO:0000256" key="1">
    <source>
        <dbReference type="ARBA" id="ARBA00004834"/>
    </source>
</evidence>
<organism evidence="7 8">
    <name type="scientific">Paenibacillus donghaensis</name>
    <dbReference type="NCBI Taxonomy" id="414771"/>
    <lineage>
        <taxon>Bacteria</taxon>
        <taxon>Bacillati</taxon>
        <taxon>Bacillota</taxon>
        <taxon>Bacilli</taxon>
        <taxon>Bacillales</taxon>
        <taxon>Paenibacillaceae</taxon>
        <taxon>Paenibacillus</taxon>
    </lineage>
</organism>
<keyword evidence="4 6" id="KW-0326">Glycosidase</keyword>
<name>A0A2Z2K9K0_9BACL</name>
<dbReference type="InterPro" id="IPR023296">
    <property type="entry name" value="Glyco_hydro_beta-prop_sf"/>
</dbReference>
<evidence type="ECO:0000313" key="8">
    <source>
        <dbReference type="Proteomes" id="UP000249890"/>
    </source>
</evidence>
<dbReference type="SUPFAM" id="SSF75005">
    <property type="entry name" value="Arabinanase/levansucrase/invertase"/>
    <property type="match status" value="1"/>
</dbReference>
<accession>A0A2Z2K9K0</accession>
<dbReference type="OrthoDB" id="9763933at2"/>
<evidence type="ECO:0000313" key="7">
    <source>
        <dbReference type="EMBL" id="ASA22174.1"/>
    </source>
</evidence>
<comment type="similarity">
    <text evidence="2 6">Belongs to the glycosyl hydrolase 43 family.</text>
</comment>
<dbReference type="Proteomes" id="UP000249890">
    <property type="component" value="Chromosome"/>
</dbReference>
<dbReference type="InterPro" id="IPR050727">
    <property type="entry name" value="GH43_arabinanases"/>
</dbReference>
<dbReference type="InterPro" id="IPR006710">
    <property type="entry name" value="Glyco_hydro_43"/>
</dbReference>
<evidence type="ECO:0000256" key="5">
    <source>
        <dbReference type="PIRSR" id="PIRSR606710-2"/>
    </source>
</evidence>
<dbReference type="Gene3D" id="2.115.10.20">
    <property type="entry name" value="Glycosyl hydrolase domain, family 43"/>
    <property type="match status" value="1"/>
</dbReference>
<feature type="site" description="Important for catalytic activity, responsible for pKa modulation of the active site Glu and correct orientation of both the proton donor and substrate" evidence="5">
    <location>
        <position position="127"/>
    </location>
</feature>
<proteinExistence type="inferred from homology"/>
<evidence type="ECO:0000256" key="4">
    <source>
        <dbReference type="ARBA" id="ARBA00023295"/>
    </source>
</evidence>
<dbReference type="Pfam" id="PF04616">
    <property type="entry name" value="Glyco_hydro_43"/>
    <property type="match status" value="1"/>
</dbReference>